<name>A0A381UNB2_9ZZZZ</name>
<feature type="transmembrane region" description="Helical" evidence="1">
    <location>
        <begin position="48"/>
        <end position="66"/>
    </location>
</feature>
<organism evidence="3">
    <name type="scientific">marine metagenome</name>
    <dbReference type="NCBI Taxonomy" id="408172"/>
    <lineage>
        <taxon>unclassified sequences</taxon>
        <taxon>metagenomes</taxon>
        <taxon>ecological metagenomes</taxon>
    </lineage>
</organism>
<dbReference type="InterPro" id="IPR052901">
    <property type="entry name" value="Bact_TGase-like"/>
</dbReference>
<dbReference type="InterPro" id="IPR021878">
    <property type="entry name" value="TgpA_N"/>
</dbReference>
<feature type="transmembrane region" description="Helical" evidence="1">
    <location>
        <begin position="119"/>
        <end position="139"/>
    </location>
</feature>
<reference evidence="3" key="1">
    <citation type="submission" date="2018-05" db="EMBL/GenBank/DDBJ databases">
        <authorList>
            <person name="Lanie J.A."/>
            <person name="Ng W.-L."/>
            <person name="Kazmierczak K.M."/>
            <person name="Andrzejewski T.M."/>
            <person name="Davidsen T.M."/>
            <person name="Wayne K.J."/>
            <person name="Tettelin H."/>
            <person name="Glass J.I."/>
            <person name="Rusch D."/>
            <person name="Podicherti R."/>
            <person name="Tsui H.-C.T."/>
            <person name="Winkler M.E."/>
        </authorList>
    </citation>
    <scope>NUCLEOTIDE SEQUENCE</scope>
</reference>
<evidence type="ECO:0000256" key="1">
    <source>
        <dbReference type="SAM" id="Phobius"/>
    </source>
</evidence>
<feature type="non-terminal residue" evidence="3">
    <location>
        <position position="342"/>
    </location>
</feature>
<accession>A0A381UNB2</accession>
<feature type="transmembrane region" description="Helical" evidence="1">
    <location>
        <begin position="164"/>
        <end position="186"/>
    </location>
</feature>
<feature type="domain" description="Protein-glutamine gamma-glutamyltransferase TgpA N-terminal" evidence="2">
    <location>
        <begin position="4"/>
        <end position="305"/>
    </location>
</feature>
<keyword evidence="1" id="KW-0812">Transmembrane</keyword>
<dbReference type="EMBL" id="UINC01006567">
    <property type="protein sequence ID" value="SVA28313.1"/>
    <property type="molecule type" value="Genomic_DNA"/>
</dbReference>
<gene>
    <name evidence="3" type="ORF">METZ01_LOCUS81167</name>
</gene>
<keyword evidence="1" id="KW-0472">Membrane</keyword>
<dbReference type="AlphaFoldDB" id="A0A381UNB2"/>
<feature type="transmembrane region" description="Helical" evidence="1">
    <location>
        <begin position="22"/>
        <end position="41"/>
    </location>
</feature>
<sequence>MGFVLTVVAAVPLYLSGEMPGIFWAASIAGLSMGIMVGSKAFSRQMEVVLRILVIGTLVVLLLTGFETGDRLLNSINFVFLVTITRGMRLKTSRHFFQLIGLSFLILSVSAITNLDISFGLSFLVYTIFLTWTLVYTHITQQVESSAHPDAVAVKASKFVTGKFLLGSSALGLGLLIFSLAIFVLFPRVSLGYFTPAKKGETVQGFSDTIDLGHFGTLGNSEKIILRLEFLSGKDDINPETALYLRGMSFDRYDGRGWSKSNNKKSPLGRFSSDDYFSVNDRYYSDRGSQRILEYNIYQEPLHNETPVIFSIPRLSEIKPQYNRVTHRQKRVKFFMDWMGDI</sequence>
<dbReference type="PANTHER" id="PTHR42736">
    <property type="entry name" value="PROTEIN-GLUTAMINE GAMMA-GLUTAMYLTRANSFERASE"/>
    <property type="match status" value="1"/>
</dbReference>
<dbReference type="PANTHER" id="PTHR42736:SF1">
    <property type="entry name" value="PROTEIN-GLUTAMINE GAMMA-GLUTAMYLTRANSFERASE"/>
    <property type="match status" value="1"/>
</dbReference>
<proteinExistence type="predicted"/>
<evidence type="ECO:0000313" key="3">
    <source>
        <dbReference type="EMBL" id="SVA28313.1"/>
    </source>
</evidence>
<feature type="transmembrane region" description="Helical" evidence="1">
    <location>
        <begin position="96"/>
        <end position="113"/>
    </location>
</feature>
<dbReference type="Pfam" id="PF11992">
    <property type="entry name" value="TgpA_N"/>
    <property type="match status" value="1"/>
</dbReference>
<protein>
    <recommendedName>
        <fullName evidence="2">Protein-glutamine gamma-glutamyltransferase TgpA N-terminal domain-containing protein</fullName>
    </recommendedName>
</protein>
<evidence type="ECO:0000259" key="2">
    <source>
        <dbReference type="Pfam" id="PF11992"/>
    </source>
</evidence>
<keyword evidence="1" id="KW-1133">Transmembrane helix</keyword>